<evidence type="ECO:0000256" key="7">
    <source>
        <dbReference type="ARBA" id="ARBA00023065"/>
    </source>
</evidence>
<dbReference type="EC" id="3.6.1.1" evidence="9"/>
<keyword evidence="8" id="KW-0472">Membrane</keyword>
<proteinExistence type="predicted"/>
<evidence type="ECO:0000256" key="6">
    <source>
        <dbReference type="ARBA" id="ARBA00022989"/>
    </source>
</evidence>
<gene>
    <name evidence="9" type="primary">hppA1_2</name>
    <name evidence="9" type="ORF">GALL_500370</name>
</gene>
<dbReference type="Pfam" id="PF03030">
    <property type="entry name" value="H_PPase"/>
    <property type="match status" value="1"/>
</dbReference>
<evidence type="ECO:0000256" key="3">
    <source>
        <dbReference type="ARBA" id="ARBA00022692"/>
    </source>
</evidence>
<name>A0A1J5PSW2_9ZZZZ</name>
<dbReference type="InterPro" id="IPR004131">
    <property type="entry name" value="PPase-energised_H-pump"/>
</dbReference>
<dbReference type="AlphaFoldDB" id="A0A1J5PSW2"/>
<reference evidence="9" key="1">
    <citation type="submission" date="2016-10" db="EMBL/GenBank/DDBJ databases">
        <title>Sequence of Gallionella enrichment culture.</title>
        <authorList>
            <person name="Poehlein A."/>
            <person name="Muehling M."/>
            <person name="Daniel R."/>
        </authorList>
    </citation>
    <scope>NUCLEOTIDE SEQUENCE</scope>
</reference>
<dbReference type="GO" id="GO:0012505">
    <property type="term" value="C:endomembrane system"/>
    <property type="evidence" value="ECO:0007669"/>
    <property type="project" value="UniProtKB-SubCell"/>
</dbReference>
<accession>A0A1J5PSW2</accession>
<sequence>MVAPGLIALITPIIIGFSFGPEVLGGLLAGVTVSGVLMGIFQSNAGGAWDNAKKSFEKGVMINGEMFYKKSEPHKASVTGDTVGDPFKDTSGPSMNILIKLMSIVSLVIAPHLHKEAVHSPRIQKELNERSMITHVIKVDKRA</sequence>
<keyword evidence="9" id="KW-0378">Hydrolase</keyword>
<dbReference type="GO" id="GO:0004427">
    <property type="term" value="F:inorganic diphosphate phosphatase activity"/>
    <property type="evidence" value="ECO:0007669"/>
    <property type="project" value="UniProtKB-EC"/>
</dbReference>
<keyword evidence="7" id="KW-0406">Ion transport</keyword>
<keyword evidence="2" id="KW-0813">Transport</keyword>
<evidence type="ECO:0000313" key="9">
    <source>
        <dbReference type="EMBL" id="OIQ68371.1"/>
    </source>
</evidence>
<keyword evidence="3" id="KW-0812">Transmembrane</keyword>
<protein>
    <submittedName>
        <fullName evidence="9">Putative K(+)-stimulated pyrophosphate-energized sodium pump</fullName>
        <ecNumber evidence="9">3.6.1.1</ecNumber>
    </submittedName>
</protein>
<dbReference type="GO" id="GO:0009678">
    <property type="term" value="F:diphosphate hydrolysis-driven proton transmembrane transporter activity"/>
    <property type="evidence" value="ECO:0007669"/>
    <property type="project" value="InterPro"/>
</dbReference>
<evidence type="ECO:0000256" key="5">
    <source>
        <dbReference type="ARBA" id="ARBA00022967"/>
    </source>
</evidence>
<comment type="subcellular location">
    <subcellularLocation>
        <location evidence="1">Endomembrane system</location>
        <topology evidence="1">Multi-pass membrane protein</topology>
    </subcellularLocation>
</comment>
<evidence type="ECO:0000256" key="1">
    <source>
        <dbReference type="ARBA" id="ARBA00004127"/>
    </source>
</evidence>
<keyword evidence="4" id="KW-0460">Magnesium</keyword>
<dbReference type="EMBL" id="MLJW01005349">
    <property type="protein sequence ID" value="OIQ68371.1"/>
    <property type="molecule type" value="Genomic_DNA"/>
</dbReference>
<dbReference type="GO" id="GO:0016020">
    <property type="term" value="C:membrane"/>
    <property type="evidence" value="ECO:0007669"/>
    <property type="project" value="InterPro"/>
</dbReference>
<keyword evidence="6" id="KW-1133">Transmembrane helix</keyword>
<organism evidence="9">
    <name type="scientific">mine drainage metagenome</name>
    <dbReference type="NCBI Taxonomy" id="410659"/>
    <lineage>
        <taxon>unclassified sequences</taxon>
        <taxon>metagenomes</taxon>
        <taxon>ecological metagenomes</taxon>
    </lineage>
</organism>
<evidence type="ECO:0000256" key="8">
    <source>
        <dbReference type="ARBA" id="ARBA00023136"/>
    </source>
</evidence>
<evidence type="ECO:0000256" key="4">
    <source>
        <dbReference type="ARBA" id="ARBA00022842"/>
    </source>
</evidence>
<comment type="caution">
    <text evidence="9">The sequence shown here is derived from an EMBL/GenBank/DDBJ whole genome shotgun (WGS) entry which is preliminary data.</text>
</comment>
<dbReference type="PANTHER" id="PTHR31998">
    <property type="entry name" value="K(+)-INSENSITIVE PYROPHOSPHATE-ENERGIZED PROTON PUMP"/>
    <property type="match status" value="1"/>
</dbReference>
<evidence type="ECO:0000256" key="2">
    <source>
        <dbReference type="ARBA" id="ARBA00022448"/>
    </source>
</evidence>
<keyword evidence="5" id="KW-1278">Translocase</keyword>